<dbReference type="RefSeq" id="WP_083571730.1">
    <property type="nucleotide sequence ID" value="NZ_CP139972.1"/>
</dbReference>
<proteinExistence type="predicted"/>
<dbReference type="AlphaFoldDB" id="A0A1K1S961"/>
<organism evidence="3 5">
    <name type="scientific">Chitinophaga sancti</name>
    <dbReference type="NCBI Taxonomy" id="1004"/>
    <lineage>
        <taxon>Bacteria</taxon>
        <taxon>Pseudomonadati</taxon>
        <taxon>Bacteroidota</taxon>
        <taxon>Chitinophagia</taxon>
        <taxon>Chitinophagales</taxon>
        <taxon>Chitinophagaceae</taxon>
        <taxon>Chitinophaga</taxon>
    </lineage>
</organism>
<dbReference type="EMBL" id="FPIZ01000019">
    <property type="protein sequence ID" value="SFW80607.1"/>
    <property type="molecule type" value="Genomic_DNA"/>
</dbReference>
<reference evidence="4 6" key="2">
    <citation type="submission" date="2023-11" db="EMBL/GenBank/DDBJ databases">
        <title>MicrobeMod: A computational toolkit for identifying prokaryotic methylation and restriction-modification with nanopore sequencing.</title>
        <authorList>
            <person name="Crits-Christoph A."/>
            <person name="Kang S.C."/>
            <person name="Lee H."/>
            <person name="Ostrov N."/>
        </authorList>
    </citation>
    <scope>NUCLEOTIDE SEQUENCE [LARGE SCALE GENOMIC DNA]</scope>
    <source>
        <strain evidence="4 6">ATCC 23090</strain>
    </source>
</reference>
<evidence type="ECO:0000313" key="5">
    <source>
        <dbReference type="Proteomes" id="UP000183788"/>
    </source>
</evidence>
<dbReference type="InterPro" id="IPR041657">
    <property type="entry name" value="HTH_17"/>
</dbReference>
<dbReference type="EMBL" id="CP140154">
    <property type="protein sequence ID" value="WQG86881.1"/>
    <property type="molecule type" value="Genomic_DNA"/>
</dbReference>
<evidence type="ECO:0000259" key="2">
    <source>
        <dbReference type="Pfam" id="PF12728"/>
    </source>
</evidence>
<feature type="coiled-coil region" evidence="1">
    <location>
        <begin position="88"/>
        <end position="115"/>
    </location>
</feature>
<sequence>MATYTLHECLTVWHSCLLSMSVTICHKTNQDLDFKIFFKCFIGKQVYTFYRFVPILSVSNFGRVGHDKTGLAFDLTVPINTISMNDELKLIQQKLDTLITKLDKIQSRISSLEINSSPPLSLQEAATYLHLSVSRVYTLVYAGRLQTLQHTKRGRHLFSKEHLNQYLYEK</sequence>
<evidence type="ECO:0000313" key="3">
    <source>
        <dbReference type="EMBL" id="SFW80607.1"/>
    </source>
</evidence>
<feature type="domain" description="Helix-turn-helix" evidence="2">
    <location>
        <begin position="120"/>
        <end position="167"/>
    </location>
</feature>
<keyword evidence="1" id="KW-0175">Coiled coil</keyword>
<dbReference type="Proteomes" id="UP000183788">
    <property type="component" value="Unassembled WGS sequence"/>
</dbReference>
<accession>A0A1K1S961</accession>
<dbReference type="STRING" id="1004.SAMN05661012_04949"/>
<protein>
    <submittedName>
        <fullName evidence="3">DNA binding domain-containing protein, excisionase family</fullName>
    </submittedName>
    <submittedName>
        <fullName evidence="4">Helix-turn-helix domain-containing protein</fullName>
    </submittedName>
</protein>
<gene>
    <name evidence="3" type="ORF">SAMN05661012_04949</name>
    <name evidence="4" type="ORF">SR876_18340</name>
</gene>
<evidence type="ECO:0000313" key="6">
    <source>
        <dbReference type="Proteomes" id="UP001326715"/>
    </source>
</evidence>
<keyword evidence="6" id="KW-1185">Reference proteome</keyword>
<evidence type="ECO:0000256" key="1">
    <source>
        <dbReference type="SAM" id="Coils"/>
    </source>
</evidence>
<evidence type="ECO:0000313" key="4">
    <source>
        <dbReference type="EMBL" id="WQG86881.1"/>
    </source>
</evidence>
<dbReference type="OrthoDB" id="678411at2"/>
<dbReference type="Proteomes" id="UP001326715">
    <property type="component" value="Chromosome"/>
</dbReference>
<dbReference type="Pfam" id="PF12728">
    <property type="entry name" value="HTH_17"/>
    <property type="match status" value="1"/>
</dbReference>
<reference evidence="3 5" key="1">
    <citation type="submission" date="2016-11" db="EMBL/GenBank/DDBJ databases">
        <authorList>
            <person name="Jaros S."/>
            <person name="Januszkiewicz K."/>
            <person name="Wedrychowicz H."/>
        </authorList>
    </citation>
    <scope>NUCLEOTIDE SEQUENCE [LARGE SCALE GENOMIC DNA]</scope>
    <source>
        <strain evidence="3 5">DSM 784</strain>
    </source>
</reference>
<name>A0A1K1S961_9BACT</name>